<keyword evidence="4" id="KW-1185">Reference proteome</keyword>
<sequence>MSFVYAACSKISRLPLWEDLTNFANSINGSWCVGGDFNIISNVAERVGGSTPNFAAMNDFNTMISDCNLHDIGFYGSSFTWNRALLWQRLDRVLFNSKWISCFPMSHVEHLSRTISDHSPLLLSINASAALTSTAFTFQNMWLLDKSFKDIIFDNWQAPIFPDNNVKGMIRLWSKLCRLKQKLRWWNKTVFKNLFSNIKEAEVKVSELDKIYMENSSFDNSMALDEAKVRLFNLQAQEEAFWKQKAASKMIIEGDRNTKYFHAMVNKKRTMNHIHKIFNSDGSFFDTDDRIANSGVDYFKNIFNTDSITRPINDLSFIPCVINEEDNTALIMIPSDLEILNSRRRSPYKVFLPPAENRSTLPSPAENRCFPSSAENRSTLPSPAENRCLPSPAENRSTLPSPTENRCPFSPLPGEGREPDTMLTYFTRKPPELLGRDLKKKRRSSLWATL</sequence>
<evidence type="ECO:0000313" key="3">
    <source>
        <dbReference type="EMBL" id="KAL0918750.1"/>
    </source>
</evidence>
<evidence type="ECO:0000259" key="2">
    <source>
        <dbReference type="Pfam" id="PF03372"/>
    </source>
</evidence>
<dbReference type="EMBL" id="JANQDX010000009">
    <property type="protein sequence ID" value="KAL0918750.1"/>
    <property type="molecule type" value="Genomic_DNA"/>
</dbReference>
<dbReference type="InterPro" id="IPR036691">
    <property type="entry name" value="Endo/exonu/phosph_ase_sf"/>
</dbReference>
<comment type="caution">
    <text evidence="3">The sequence shown here is derived from an EMBL/GenBank/DDBJ whole genome shotgun (WGS) entry which is preliminary data.</text>
</comment>
<evidence type="ECO:0000256" key="1">
    <source>
        <dbReference type="SAM" id="MobiDB-lite"/>
    </source>
</evidence>
<dbReference type="PANTHER" id="PTHR33710:SF62">
    <property type="entry name" value="DUF4283 DOMAIN PROTEIN"/>
    <property type="match status" value="1"/>
</dbReference>
<dbReference type="InterPro" id="IPR005135">
    <property type="entry name" value="Endo/exonuclease/phosphatase"/>
</dbReference>
<reference evidence="3 4" key="1">
    <citation type="journal article" date="2024" name="Plant Biotechnol. J.">
        <title>Dendrobium thyrsiflorum genome and its molecular insights into genes involved in important horticultural traits.</title>
        <authorList>
            <person name="Chen B."/>
            <person name="Wang J.Y."/>
            <person name="Zheng P.J."/>
            <person name="Li K.L."/>
            <person name="Liang Y.M."/>
            <person name="Chen X.F."/>
            <person name="Zhang C."/>
            <person name="Zhao X."/>
            <person name="He X."/>
            <person name="Zhang G.Q."/>
            <person name="Liu Z.J."/>
            <person name="Xu Q."/>
        </authorList>
    </citation>
    <scope>NUCLEOTIDE SEQUENCE [LARGE SCALE GENOMIC DNA]</scope>
    <source>
        <strain evidence="3">GZMU011</strain>
    </source>
</reference>
<protein>
    <recommendedName>
        <fullName evidence="2">Endonuclease/exonuclease/phosphatase domain-containing protein</fullName>
    </recommendedName>
</protein>
<proteinExistence type="predicted"/>
<accession>A0ABD0V1F9</accession>
<dbReference type="PANTHER" id="PTHR33710">
    <property type="entry name" value="BNAC02G09200D PROTEIN"/>
    <property type="match status" value="1"/>
</dbReference>
<dbReference type="SUPFAM" id="SSF56219">
    <property type="entry name" value="DNase I-like"/>
    <property type="match status" value="1"/>
</dbReference>
<organism evidence="3 4">
    <name type="scientific">Dendrobium thyrsiflorum</name>
    <name type="common">Pinecone-like raceme dendrobium</name>
    <name type="synonym">Orchid</name>
    <dbReference type="NCBI Taxonomy" id="117978"/>
    <lineage>
        <taxon>Eukaryota</taxon>
        <taxon>Viridiplantae</taxon>
        <taxon>Streptophyta</taxon>
        <taxon>Embryophyta</taxon>
        <taxon>Tracheophyta</taxon>
        <taxon>Spermatophyta</taxon>
        <taxon>Magnoliopsida</taxon>
        <taxon>Liliopsida</taxon>
        <taxon>Asparagales</taxon>
        <taxon>Orchidaceae</taxon>
        <taxon>Epidendroideae</taxon>
        <taxon>Malaxideae</taxon>
        <taxon>Dendrobiinae</taxon>
        <taxon>Dendrobium</taxon>
    </lineage>
</organism>
<gene>
    <name evidence="3" type="ORF">M5K25_010781</name>
</gene>
<feature type="compositionally biased region" description="Polar residues" evidence="1">
    <location>
        <begin position="394"/>
        <end position="404"/>
    </location>
</feature>
<dbReference type="Gene3D" id="3.60.10.10">
    <property type="entry name" value="Endonuclease/exonuclease/phosphatase"/>
    <property type="match status" value="1"/>
</dbReference>
<feature type="domain" description="Endonuclease/exonuclease/phosphatase" evidence="2">
    <location>
        <begin position="12"/>
        <end position="118"/>
    </location>
</feature>
<evidence type="ECO:0000313" key="4">
    <source>
        <dbReference type="Proteomes" id="UP001552299"/>
    </source>
</evidence>
<feature type="region of interest" description="Disordered" evidence="1">
    <location>
        <begin position="353"/>
        <end position="422"/>
    </location>
</feature>
<dbReference type="AlphaFoldDB" id="A0ABD0V1F9"/>
<dbReference type="Pfam" id="PF03372">
    <property type="entry name" value="Exo_endo_phos"/>
    <property type="match status" value="1"/>
</dbReference>
<name>A0ABD0V1F9_DENTH</name>
<dbReference type="Proteomes" id="UP001552299">
    <property type="component" value="Unassembled WGS sequence"/>
</dbReference>